<feature type="domain" description="RING-type" evidence="6">
    <location>
        <begin position="139"/>
        <end position="186"/>
    </location>
</feature>
<dbReference type="InterPro" id="IPR001841">
    <property type="entry name" value="Znf_RING"/>
</dbReference>
<proteinExistence type="predicted"/>
<evidence type="ECO:0000256" key="2">
    <source>
        <dbReference type="ARBA" id="ARBA00022771"/>
    </source>
</evidence>
<reference evidence="8" key="1">
    <citation type="submission" date="2021-03" db="EMBL/GenBank/DDBJ databases">
        <title>Chromosome level genome of the anhydrobiotic midge Polypedilum vanderplanki.</title>
        <authorList>
            <person name="Yoshida Y."/>
            <person name="Kikawada T."/>
            <person name="Gusev O."/>
        </authorList>
    </citation>
    <scope>NUCLEOTIDE SEQUENCE</scope>
    <source>
        <strain evidence="8">NIAS01</strain>
        <tissue evidence="8">Whole body or cell culture</tissue>
    </source>
</reference>
<dbReference type="InterPro" id="IPR013083">
    <property type="entry name" value="Znf_RING/FYVE/PHD"/>
</dbReference>
<dbReference type="InterPro" id="IPR051188">
    <property type="entry name" value="PHD-type_Zinc_Finger"/>
</dbReference>
<dbReference type="PANTHER" id="PTHR12420">
    <property type="entry name" value="PHD FINGER PROTEIN"/>
    <property type="match status" value="1"/>
</dbReference>
<dbReference type="InterPro" id="IPR034732">
    <property type="entry name" value="EPHD"/>
</dbReference>
<dbReference type="Gene3D" id="3.30.40.10">
    <property type="entry name" value="Zinc/RING finger domain, C3HC4 (zinc finger)"/>
    <property type="match status" value="3"/>
</dbReference>
<dbReference type="PROSITE" id="PS50089">
    <property type="entry name" value="ZF_RING_2"/>
    <property type="match status" value="1"/>
</dbReference>
<dbReference type="Pfam" id="PF13771">
    <property type="entry name" value="zf-HC5HC2H"/>
    <property type="match status" value="1"/>
</dbReference>
<gene>
    <name evidence="8" type="ORF">PVAND_011071</name>
</gene>
<evidence type="ECO:0000313" key="8">
    <source>
        <dbReference type="EMBL" id="KAG5681657.1"/>
    </source>
</evidence>
<dbReference type="SMART" id="SM00184">
    <property type="entry name" value="RING"/>
    <property type="match status" value="1"/>
</dbReference>
<feature type="compositionally biased region" description="Basic residues" evidence="5">
    <location>
        <begin position="334"/>
        <end position="346"/>
    </location>
</feature>
<feature type="domain" description="PHD-type" evidence="7">
    <location>
        <begin position="11"/>
        <end position="127"/>
    </location>
</feature>
<keyword evidence="2 4" id="KW-0863">Zinc-finger</keyword>
<dbReference type="GO" id="GO:0008270">
    <property type="term" value="F:zinc ion binding"/>
    <property type="evidence" value="ECO:0007669"/>
    <property type="project" value="UniProtKB-KW"/>
</dbReference>
<evidence type="ECO:0000259" key="7">
    <source>
        <dbReference type="PROSITE" id="PS51805"/>
    </source>
</evidence>
<dbReference type="Pfam" id="PF13639">
    <property type="entry name" value="zf-RING_2"/>
    <property type="match status" value="1"/>
</dbReference>
<evidence type="ECO:0000256" key="3">
    <source>
        <dbReference type="ARBA" id="ARBA00022833"/>
    </source>
</evidence>
<name>A0A9J6CHI3_POLVA</name>
<protein>
    <submittedName>
        <fullName evidence="8">Uncharacterized protein</fullName>
    </submittedName>
</protein>
<evidence type="ECO:0000313" key="9">
    <source>
        <dbReference type="Proteomes" id="UP001107558"/>
    </source>
</evidence>
<dbReference type="GO" id="GO:0005634">
    <property type="term" value="C:nucleus"/>
    <property type="evidence" value="ECO:0007669"/>
    <property type="project" value="TreeGrafter"/>
</dbReference>
<dbReference type="EMBL" id="JADBJN010000001">
    <property type="protein sequence ID" value="KAG5681657.1"/>
    <property type="molecule type" value="Genomic_DNA"/>
</dbReference>
<evidence type="ECO:0000256" key="5">
    <source>
        <dbReference type="SAM" id="MobiDB-lite"/>
    </source>
</evidence>
<dbReference type="SUPFAM" id="SSF57850">
    <property type="entry name" value="RING/U-box"/>
    <property type="match status" value="1"/>
</dbReference>
<dbReference type="AlphaFoldDB" id="A0A9J6CHI3"/>
<dbReference type="PANTHER" id="PTHR12420:SF42">
    <property type="entry name" value="G2_M PHASE-SPECIFIC E3 UBIQUITIN-PROTEIN LIGASE"/>
    <property type="match status" value="1"/>
</dbReference>
<keyword evidence="9" id="KW-1185">Reference proteome</keyword>
<dbReference type="OrthoDB" id="512616at2759"/>
<dbReference type="PROSITE" id="PS51805">
    <property type="entry name" value="EPHD"/>
    <property type="match status" value="1"/>
</dbReference>
<sequence length="346" mass="40269">MKQEIKELGTNKTCQLCRSSENDEIRYGKLYEYEDLIVHHFCLLFAPGCPQNGKDEEGIEGFLPQDVKKEIKRVRNLICCFCKKNGANLGCCNEKHVFGAYHTNCAWKNDVSFQFTSSFTTYCKKHNIYKQKSFKSIDCQICFDKIKTKEKSRTILMRCCKNTFHRDCLQNYALNAGVYFKCPLCNDKDNIKGLKEQGIFIPERDALWELEENAFSEFYQPLQLICESKKCRNKNKNAESVYMWNLCQYCGANGIHLTCFDGDINDSFTCSECNLALSNAENRKNESKIINNENKLDIKENKSIKKEKIIKKTWISDEEIIDTDTDDEILPSPPRKKRKLRNKQTI</sequence>
<evidence type="ECO:0000256" key="4">
    <source>
        <dbReference type="PROSITE-ProRule" id="PRU00175"/>
    </source>
</evidence>
<dbReference type="InterPro" id="IPR011011">
    <property type="entry name" value="Znf_FYVE_PHD"/>
</dbReference>
<evidence type="ECO:0000256" key="1">
    <source>
        <dbReference type="ARBA" id="ARBA00022723"/>
    </source>
</evidence>
<dbReference type="SUPFAM" id="SSF57903">
    <property type="entry name" value="FYVE/PHD zinc finger"/>
    <property type="match status" value="1"/>
</dbReference>
<keyword evidence="3" id="KW-0862">Zinc</keyword>
<keyword evidence="1" id="KW-0479">Metal-binding</keyword>
<dbReference type="Proteomes" id="UP001107558">
    <property type="component" value="Chromosome 1"/>
</dbReference>
<organism evidence="8 9">
    <name type="scientific">Polypedilum vanderplanki</name>
    <name type="common">Sleeping chironomid midge</name>
    <dbReference type="NCBI Taxonomy" id="319348"/>
    <lineage>
        <taxon>Eukaryota</taxon>
        <taxon>Metazoa</taxon>
        <taxon>Ecdysozoa</taxon>
        <taxon>Arthropoda</taxon>
        <taxon>Hexapoda</taxon>
        <taxon>Insecta</taxon>
        <taxon>Pterygota</taxon>
        <taxon>Neoptera</taxon>
        <taxon>Endopterygota</taxon>
        <taxon>Diptera</taxon>
        <taxon>Nematocera</taxon>
        <taxon>Chironomoidea</taxon>
        <taxon>Chironomidae</taxon>
        <taxon>Chironominae</taxon>
        <taxon>Polypedilum</taxon>
        <taxon>Polypedilum</taxon>
    </lineage>
</organism>
<feature type="region of interest" description="Disordered" evidence="5">
    <location>
        <begin position="325"/>
        <end position="346"/>
    </location>
</feature>
<comment type="caution">
    <text evidence="8">The sequence shown here is derived from an EMBL/GenBank/DDBJ whole genome shotgun (WGS) entry which is preliminary data.</text>
</comment>
<evidence type="ECO:0000259" key="6">
    <source>
        <dbReference type="PROSITE" id="PS50089"/>
    </source>
</evidence>
<accession>A0A9J6CHI3</accession>
<dbReference type="CDD" id="cd16448">
    <property type="entry name" value="RING-H2"/>
    <property type="match status" value="1"/>
</dbReference>